<dbReference type="PANTHER" id="PTHR32315:SF4">
    <property type="entry name" value="URACIL PHOSPHORIBOSYLTRANSFERASE, CHLOROPLASTIC"/>
    <property type="match status" value="1"/>
</dbReference>
<protein>
    <recommendedName>
        <fullName evidence="12 13">Uracil phosphoribosyltransferase</fullName>
        <ecNumber evidence="4 13">2.4.2.9</ecNumber>
    </recommendedName>
</protein>
<dbReference type="RefSeq" id="WP_117003718.1">
    <property type="nucleotide sequence ID" value="NZ_BMJS01000037.1"/>
</dbReference>
<evidence type="ECO:0000256" key="7">
    <source>
        <dbReference type="ARBA" id="ARBA00022679"/>
    </source>
</evidence>
<reference evidence="15" key="1">
    <citation type="journal article" date="2014" name="Int. J. Syst. Evol. Microbiol.">
        <title>Complete genome sequence of Corynebacterium casei LMG S-19264T (=DSM 44701T), isolated from a smear-ripened cheese.</title>
        <authorList>
            <consortium name="US DOE Joint Genome Institute (JGI-PGF)"/>
            <person name="Walter F."/>
            <person name="Albersmeier A."/>
            <person name="Kalinowski J."/>
            <person name="Ruckert C."/>
        </authorList>
    </citation>
    <scope>NUCLEOTIDE SEQUENCE</scope>
    <source>
        <strain evidence="15">CGMCC 1.15758</strain>
    </source>
</reference>
<evidence type="ECO:0000259" key="14">
    <source>
        <dbReference type="Pfam" id="PF14681"/>
    </source>
</evidence>
<reference evidence="15" key="2">
    <citation type="submission" date="2020-09" db="EMBL/GenBank/DDBJ databases">
        <authorList>
            <person name="Sun Q."/>
            <person name="Zhou Y."/>
        </authorList>
    </citation>
    <scope>NUCLEOTIDE SEQUENCE</scope>
    <source>
        <strain evidence="15">CGMCC 1.15758</strain>
    </source>
</reference>
<dbReference type="Gene3D" id="3.40.50.2020">
    <property type="match status" value="1"/>
</dbReference>
<evidence type="ECO:0000256" key="5">
    <source>
        <dbReference type="ARBA" id="ARBA00022533"/>
    </source>
</evidence>
<evidence type="ECO:0000256" key="4">
    <source>
        <dbReference type="ARBA" id="ARBA00011894"/>
    </source>
</evidence>
<dbReference type="GO" id="GO:0005525">
    <property type="term" value="F:GTP binding"/>
    <property type="evidence" value="ECO:0007669"/>
    <property type="project" value="UniProtKB-KW"/>
</dbReference>
<dbReference type="InterPro" id="IPR000836">
    <property type="entry name" value="PRTase_dom"/>
</dbReference>
<name>A0A8J3E991_9GAMM</name>
<evidence type="ECO:0000256" key="6">
    <source>
        <dbReference type="ARBA" id="ARBA00022676"/>
    </source>
</evidence>
<evidence type="ECO:0000256" key="8">
    <source>
        <dbReference type="ARBA" id="ARBA00022741"/>
    </source>
</evidence>
<dbReference type="PANTHER" id="PTHR32315">
    <property type="entry name" value="ADENINE PHOSPHORIBOSYLTRANSFERASE"/>
    <property type="match status" value="1"/>
</dbReference>
<keyword evidence="5" id="KW-0021">Allosteric enzyme</keyword>
<proteinExistence type="inferred from homology"/>
<evidence type="ECO:0000256" key="13">
    <source>
        <dbReference type="NCBIfam" id="TIGR01091"/>
    </source>
</evidence>
<feature type="domain" description="Phosphoribosyltransferase" evidence="14">
    <location>
        <begin position="8"/>
        <end position="207"/>
    </location>
</feature>
<keyword evidence="8" id="KW-0547">Nucleotide-binding</keyword>
<dbReference type="FunFam" id="3.40.50.2020:FF:000003">
    <property type="entry name" value="Uracil phosphoribosyltransferase"/>
    <property type="match status" value="1"/>
</dbReference>
<evidence type="ECO:0000256" key="9">
    <source>
        <dbReference type="ARBA" id="ARBA00023134"/>
    </source>
</evidence>
<dbReference type="GO" id="GO:0005737">
    <property type="term" value="C:cytoplasm"/>
    <property type="evidence" value="ECO:0007669"/>
    <property type="project" value="UniProtKB-ARBA"/>
</dbReference>
<dbReference type="UniPathway" id="UPA00574">
    <property type="reaction ID" value="UER00636"/>
</dbReference>
<dbReference type="Proteomes" id="UP000636949">
    <property type="component" value="Unassembled WGS sequence"/>
</dbReference>
<comment type="caution">
    <text evidence="15">The sequence shown here is derived from an EMBL/GenBank/DDBJ whole genome shotgun (WGS) entry which is preliminary data.</text>
</comment>
<comment type="function">
    <text evidence="11">Catalyzes the conversion of uracil and 5-phospho-alpha-D-ribose 1-diphosphate (PRPP) to UMP and diphosphate.</text>
</comment>
<dbReference type="NCBIfam" id="NF001097">
    <property type="entry name" value="PRK00129.1"/>
    <property type="match status" value="1"/>
</dbReference>
<accession>A0A8J3E991</accession>
<evidence type="ECO:0000313" key="16">
    <source>
        <dbReference type="Proteomes" id="UP000636949"/>
    </source>
</evidence>
<comment type="cofactor">
    <cofactor evidence="1">
        <name>Mg(2+)</name>
        <dbReference type="ChEBI" id="CHEBI:18420"/>
    </cofactor>
</comment>
<dbReference type="GO" id="GO:0044206">
    <property type="term" value="P:UMP salvage"/>
    <property type="evidence" value="ECO:0007669"/>
    <property type="project" value="UniProtKB-UniPathway"/>
</dbReference>
<comment type="catalytic activity">
    <reaction evidence="10">
        <text>UMP + diphosphate = 5-phospho-alpha-D-ribose 1-diphosphate + uracil</text>
        <dbReference type="Rhea" id="RHEA:13017"/>
        <dbReference type="ChEBI" id="CHEBI:17568"/>
        <dbReference type="ChEBI" id="CHEBI:33019"/>
        <dbReference type="ChEBI" id="CHEBI:57865"/>
        <dbReference type="ChEBI" id="CHEBI:58017"/>
        <dbReference type="EC" id="2.4.2.9"/>
    </reaction>
</comment>
<dbReference type="OrthoDB" id="9781675at2"/>
<keyword evidence="16" id="KW-1185">Reference proteome</keyword>
<evidence type="ECO:0000256" key="12">
    <source>
        <dbReference type="ARBA" id="ARBA00072146"/>
    </source>
</evidence>
<keyword evidence="9" id="KW-0342">GTP-binding</keyword>
<dbReference type="EMBL" id="BMJS01000037">
    <property type="protein sequence ID" value="GGG05633.1"/>
    <property type="molecule type" value="Genomic_DNA"/>
</dbReference>
<evidence type="ECO:0000256" key="3">
    <source>
        <dbReference type="ARBA" id="ARBA00009516"/>
    </source>
</evidence>
<dbReference type="SUPFAM" id="SSF53271">
    <property type="entry name" value="PRTase-like"/>
    <property type="match status" value="1"/>
</dbReference>
<dbReference type="EC" id="2.4.2.9" evidence="4 13"/>
<keyword evidence="7" id="KW-0808">Transferase</keyword>
<keyword evidence="6 15" id="KW-0328">Glycosyltransferase</keyword>
<evidence type="ECO:0000256" key="1">
    <source>
        <dbReference type="ARBA" id="ARBA00001946"/>
    </source>
</evidence>
<dbReference type="GO" id="GO:0006223">
    <property type="term" value="P:uracil salvage"/>
    <property type="evidence" value="ECO:0007669"/>
    <property type="project" value="InterPro"/>
</dbReference>
<dbReference type="Pfam" id="PF14681">
    <property type="entry name" value="UPRTase"/>
    <property type="match status" value="1"/>
</dbReference>
<dbReference type="CDD" id="cd06223">
    <property type="entry name" value="PRTases_typeI"/>
    <property type="match status" value="1"/>
</dbReference>
<dbReference type="NCBIfam" id="TIGR01091">
    <property type="entry name" value="upp"/>
    <property type="match status" value="1"/>
</dbReference>
<organism evidence="15 16">
    <name type="scientific">Cysteiniphilum litorale</name>
    <dbReference type="NCBI Taxonomy" id="2056700"/>
    <lineage>
        <taxon>Bacteria</taxon>
        <taxon>Pseudomonadati</taxon>
        <taxon>Pseudomonadota</taxon>
        <taxon>Gammaproteobacteria</taxon>
        <taxon>Thiotrichales</taxon>
        <taxon>Fastidiosibacteraceae</taxon>
        <taxon>Cysteiniphilum</taxon>
    </lineage>
</organism>
<sequence>MKTHEIVHPIVQHKLSLLRDESTSSRDFRMITSELAMLLCYEALSDLMVEEEIIEHWQGRLAVPMLKKPLPTFCPILRAGLGMLDGALSLLPNAPVTMIGVERDEETAKPREYYFKACVDINKRTAVILDPMLATAGSINKTISLLKSEGCKHFIVVTLLASPEGIVALEKAHPEVELYTASIDQCLNEKAYIIPGLGDAGDKIFATK</sequence>
<dbReference type="GO" id="GO:0004845">
    <property type="term" value="F:uracil phosphoribosyltransferase activity"/>
    <property type="evidence" value="ECO:0007669"/>
    <property type="project" value="UniProtKB-UniRule"/>
</dbReference>
<dbReference type="InterPro" id="IPR029057">
    <property type="entry name" value="PRTase-like"/>
</dbReference>
<evidence type="ECO:0000256" key="2">
    <source>
        <dbReference type="ARBA" id="ARBA00005180"/>
    </source>
</evidence>
<dbReference type="InterPro" id="IPR005765">
    <property type="entry name" value="UPRT"/>
</dbReference>
<evidence type="ECO:0000256" key="11">
    <source>
        <dbReference type="ARBA" id="ARBA00056901"/>
    </source>
</evidence>
<evidence type="ECO:0000256" key="10">
    <source>
        <dbReference type="ARBA" id="ARBA00052919"/>
    </source>
</evidence>
<gene>
    <name evidence="15" type="primary">upp</name>
    <name evidence="15" type="ORF">GCM10010995_23950</name>
</gene>
<dbReference type="InterPro" id="IPR050054">
    <property type="entry name" value="UPRTase/APRTase"/>
</dbReference>
<comment type="similarity">
    <text evidence="3">Belongs to the UPRTase family.</text>
</comment>
<evidence type="ECO:0000313" key="15">
    <source>
        <dbReference type="EMBL" id="GGG05633.1"/>
    </source>
</evidence>
<dbReference type="AlphaFoldDB" id="A0A8J3E991"/>
<comment type="pathway">
    <text evidence="2">Pyrimidine metabolism; UMP biosynthesis via salvage pathway; UMP from uracil: step 1/1.</text>
</comment>